<reference evidence="2 3" key="1">
    <citation type="journal article" date="2011" name="Stand. Genomic Sci.">
        <title>Non-contiguous finished genome sequence and contextual data of the filamentous soil bacterium Ktedonobacter racemifer type strain (SOSP1-21).</title>
        <authorList>
            <person name="Chang Y.J."/>
            <person name="Land M."/>
            <person name="Hauser L."/>
            <person name="Chertkov O."/>
            <person name="Del Rio T.G."/>
            <person name="Nolan M."/>
            <person name="Copeland A."/>
            <person name="Tice H."/>
            <person name="Cheng J.F."/>
            <person name="Lucas S."/>
            <person name="Han C."/>
            <person name="Goodwin L."/>
            <person name="Pitluck S."/>
            <person name="Ivanova N."/>
            <person name="Ovchinikova G."/>
            <person name="Pati A."/>
            <person name="Chen A."/>
            <person name="Palaniappan K."/>
            <person name="Mavromatis K."/>
            <person name="Liolios K."/>
            <person name="Brettin T."/>
            <person name="Fiebig A."/>
            <person name="Rohde M."/>
            <person name="Abt B."/>
            <person name="Goker M."/>
            <person name="Detter J.C."/>
            <person name="Woyke T."/>
            <person name="Bristow J."/>
            <person name="Eisen J.A."/>
            <person name="Markowitz V."/>
            <person name="Hugenholtz P."/>
            <person name="Kyrpides N.C."/>
            <person name="Klenk H.P."/>
            <person name="Lapidus A."/>
        </authorList>
    </citation>
    <scope>NUCLEOTIDE SEQUENCE [LARGE SCALE GENOMIC DNA]</scope>
    <source>
        <strain evidence="3">DSM 44963</strain>
    </source>
</reference>
<keyword evidence="1" id="KW-0812">Transmembrane</keyword>
<organism evidence="2 3">
    <name type="scientific">Ktedonobacter racemifer DSM 44963</name>
    <dbReference type="NCBI Taxonomy" id="485913"/>
    <lineage>
        <taxon>Bacteria</taxon>
        <taxon>Bacillati</taxon>
        <taxon>Chloroflexota</taxon>
        <taxon>Ktedonobacteria</taxon>
        <taxon>Ktedonobacterales</taxon>
        <taxon>Ktedonobacteraceae</taxon>
        <taxon>Ktedonobacter</taxon>
    </lineage>
</organism>
<keyword evidence="1" id="KW-1133">Transmembrane helix</keyword>
<evidence type="ECO:0000256" key="1">
    <source>
        <dbReference type="SAM" id="Phobius"/>
    </source>
</evidence>
<keyword evidence="3" id="KW-1185">Reference proteome</keyword>
<comment type="caution">
    <text evidence="2">The sequence shown here is derived from an EMBL/GenBank/DDBJ whole genome shotgun (WGS) entry which is preliminary data.</text>
</comment>
<feature type="transmembrane region" description="Helical" evidence="1">
    <location>
        <begin position="162"/>
        <end position="185"/>
    </location>
</feature>
<dbReference type="Proteomes" id="UP000004508">
    <property type="component" value="Unassembled WGS sequence"/>
</dbReference>
<evidence type="ECO:0000313" key="2">
    <source>
        <dbReference type="EMBL" id="EFH82274.1"/>
    </source>
</evidence>
<feature type="transmembrane region" description="Helical" evidence="1">
    <location>
        <begin position="74"/>
        <end position="94"/>
    </location>
</feature>
<name>D6U0D4_KTERA</name>
<dbReference type="STRING" id="485913.Krac_3067"/>
<dbReference type="InParanoid" id="D6U0D4"/>
<keyword evidence="1" id="KW-0472">Membrane</keyword>
<proteinExistence type="predicted"/>
<feature type="transmembrane region" description="Helical" evidence="1">
    <location>
        <begin position="106"/>
        <end position="124"/>
    </location>
</feature>
<evidence type="ECO:0000313" key="3">
    <source>
        <dbReference type="Proteomes" id="UP000004508"/>
    </source>
</evidence>
<feature type="transmembrane region" description="Helical" evidence="1">
    <location>
        <begin position="44"/>
        <end position="62"/>
    </location>
</feature>
<dbReference type="EMBL" id="ADVG01000004">
    <property type="protein sequence ID" value="EFH82274.1"/>
    <property type="molecule type" value="Genomic_DNA"/>
</dbReference>
<feature type="transmembrane region" description="Helical" evidence="1">
    <location>
        <begin position="130"/>
        <end position="150"/>
    </location>
</feature>
<feature type="transmembrane region" description="Helical" evidence="1">
    <location>
        <begin position="15"/>
        <end position="37"/>
    </location>
</feature>
<protein>
    <submittedName>
        <fullName evidence="2">Uncharacterized protein</fullName>
    </submittedName>
</protein>
<gene>
    <name evidence="2" type="ORF">Krac_3067</name>
</gene>
<dbReference type="AlphaFoldDB" id="D6U0D4"/>
<accession>D6U0D4</accession>
<sequence length="203" mass="22090">MRALEQLGLSIPSYATLYTVIQVLYILVSVGIALLIVFKKPGQWVPLGMSAFLVGLSAYEGADYPALAAAYPVLYTPTQFLIGLGMGLLGMYALVTFPNGRFGSRWVLGFYLVNCLVVVLSAFLTTPVFALINTVFTMLSFPLLVGILIYRSRRLLTAREQAATKWIIASLSLFILFLLLFFSLIPAFAPADAPALLIINIAG</sequence>